<dbReference type="Proteomes" id="UP001163739">
    <property type="component" value="Chromosome"/>
</dbReference>
<gene>
    <name evidence="1" type="ORF">NKI27_05475</name>
</gene>
<protein>
    <recommendedName>
        <fullName evidence="3">Lipoprotein</fullName>
    </recommendedName>
</protein>
<evidence type="ECO:0000313" key="2">
    <source>
        <dbReference type="Proteomes" id="UP001163739"/>
    </source>
</evidence>
<reference evidence="1" key="1">
    <citation type="submission" date="2022-06" db="EMBL/GenBank/DDBJ databases">
        <title>Alkalimarinus sp. nov., isolated from gut of a Alitta virens.</title>
        <authorList>
            <person name="Yang A.I."/>
            <person name="Shin N.-R."/>
        </authorList>
    </citation>
    <scope>NUCLEOTIDE SEQUENCE</scope>
    <source>
        <strain evidence="1">A2M4</strain>
    </source>
</reference>
<proteinExistence type="predicted"/>
<keyword evidence="2" id="KW-1185">Reference proteome</keyword>
<dbReference type="EMBL" id="CP100390">
    <property type="protein sequence ID" value="UZE97199.1"/>
    <property type="molecule type" value="Genomic_DNA"/>
</dbReference>
<sequence>MTKYFIKLFNLTVLTLVLSGCAISEVYNVNIPVRASGKNITYSQIKYPDFSLHVRLLNDVQTYEHFLITVIPVYLSFEDKPKISYLRKREPYNREKEFRILLAIMPESKGYQLYPNNIELRIDDKTISPVKIEGPIHYFPDKNIGFPEDWSEEILKEKVQEGYVFSVMKQEEQSLDINEDLKISLARTGLWSCYELVFNHPTPSTDRKFNLKIDGLSKEEQEISIQSIEFKETIFNDIGSIP</sequence>
<dbReference type="RefSeq" id="WP_265048679.1">
    <property type="nucleotide sequence ID" value="NZ_CP100390.1"/>
</dbReference>
<evidence type="ECO:0008006" key="3">
    <source>
        <dbReference type="Google" id="ProtNLM"/>
    </source>
</evidence>
<name>A0ABY6N534_9ALTE</name>
<evidence type="ECO:0000313" key="1">
    <source>
        <dbReference type="EMBL" id="UZE97199.1"/>
    </source>
</evidence>
<dbReference type="PROSITE" id="PS51257">
    <property type="entry name" value="PROKAR_LIPOPROTEIN"/>
    <property type="match status" value="1"/>
</dbReference>
<accession>A0ABY6N534</accession>
<organism evidence="1 2">
    <name type="scientific">Alkalimarinus alittae</name>
    <dbReference type="NCBI Taxonomy" id="2961619"/>
    <lineage>
        <taxon>Bacteria</taxon>
        <taxon>Pseudomonadati</taxon>
        <taxon>Pseudomonadota</taxon>
        <taxon>Gammaproteobacteria</taxon>
        <taxon>Alteromonadales</taxon>
        <taxon>Alteromonadaceae</taxon>
        <taxon>Alkalimarinus</taxon>
    </lineage>
</organism>